<dbReference type="GO" id="GO:0034515">
    <property type="term" value="C:proteasome storage granule"/>
    <property type="evidence" value="ECO:0000318"/>
    <property type="project" value="GO_Central"/>
</dbReference>
<feature type="region of interest" description="Disordered" evidence="5">
    <location>
        <begin position="986"/>
        <end position="1034"/>
    </location>
</feature>
<dbReference type="PANTHER" id="PTHR10943:SF2">
    <property type="entry name" value="26S PROTEASOME NON-ATPASE REGULATORY SUBUNIT 1"/>
    <property type="match status" value="1"/>
</dbReference>
<accession>A0A1Y1HW03</accession>
<dbReference type="Pfam" id="PF13646">
    <property type="entry name" value="HEAT_2"/>
    <property type="match status" value="1"/>
</dbReference>
<dbReference type="OrthoDB" id="261572at2759"/>
<evidence type="ECO:0000256" key="4">
    <source>
        <dbReference type="PIRNR" id="PIRNR015947"/>
    </source>
</evidence>
<dbReference type="FunFam" id="1.25.10.10:FF:000017">
    <property type="entry name" value="26S proteasome non-ATPase regulatory subunit 1"/>
    <property type="match status" value="1"/>
</dbReference>
<gene>
    <name evidence="9" type="ORF">KFL_001250200</name>
</gene>
<feature type="compositionally biased region" description="Low complexity" evidence="5">
    <location>
        <begin position="994"/>
        <end position="1017"/>
    </location>
</feature>
<dbReference type="Gene3D" id="1.25.10.10">
    <property type="entry name" value="Leucine-rich Repeat Variant"/>
    <property type="match status" value="1"/>
</dbReference>
<dbReference type="InterPro" id="IPR016642">
    <property type="entry name" value="26S_Psome_Rpn2"/>
</dbReference>
<dbReference type="GO" id="GO:0008540">
    <property type="term" value="C:proteasome regulatory particle, base subcomplex"/>
    <property type="evidence" value="ECO:0000318"/>
    <property type="project" value="GO_Central"/>
</dbReference>
<evidence type="ECO:0000256" key="6">
    <source>
        <dbReference type="SAM" id="Phobius"/>
    </source>
</evidence>
<dbReference type="PANTHER" id="PTHR10943">
    <property type="entry name" value="26S PROTEASOME NON-ATPASE REGULATORY SUBUNIT"/>
    <property type="match status" value="1"/>
</dbReference>
<proteinExistence type="inferred from homology"/>
<feature type="transmembrane region" description="Helical" evidence="6">
    <location>
        <begin position="812"/>
        <end position="834"/>
    </location>
</feature>
<evidence type="ECO:0000256" key="2">
    <source>
        <dbReference type="ARBA" id="ARBA00022737"/>
    </source>
</evidence>
<evidence type="ECO:0000313" key="10">
    <source>
        <dbReference type="Proteomes" id="UP000054558"/>
    </source>
</evidence>
<dbReference type="InterPro" id="IPR011989">
    <property type="entry name" value="ARM-like"/>
</dbReference>
<keyword evidence="3 4" id="KW-0647">Proteasome</keyword>
<dbReference type="Proteomes" id="UP000054558">
    <property type="component" value="Unassembled WGS sequence"/>
</dbReference>
<feature type="region of interest" description="Disordered" evidence="5">
    <location>
        <begin position="287"/>
        <end position="313"/>
    </location>
</feature>
<dbReference type="GO" id="GO:0042176">
    <property type="term" value="P:regulation of protein catabolic process"/>
    <property type="evidence" value="ECO:0007669"/>
    <property type="project" value="UniProtKB-UniRule"/>
</dbReference>
<dbReference type="Pfam" id="PF21505">
    <property type="entry name" value="RPN2_N"/>
    <property type="match status" value="1"/>
</dbReference>
<evidence type="ECO:0000259" key="8">
    <source>
        <dbReference type="Pfam" id="PF21505"/>
    </source>
</evidence>
<protein>
    <recommendedName>
        <fullName evidence="4">26S proteasome non-ATPase regulatory subunit 1 homolog</fullName>
    </recommendedName>
</protein>
<dbReference type="GO" id="GO:0005634">
    <property type="term" value="C:nucleus"/>
    <property type="evidence" value="ECO:0000318"/>
    <property type="project" value="GO_Central"/>
</dbReference>
<feature type="domain" description="26S proteasome regulatory subunit RPN2 C-terminal" evidence="7">
    <location>
        <begin position="829"/>
        <end position="990"/>
    </location>
</feature>
<dbReference type="InterPro" id="IPR048570">
    <property type="entry name" value="PSMD1_RPN2_N"/>
</dbReference>
<sequence length="1034" mass="111450">MAAVAVARPSEHGFSQPTSSAGLLAMLDEDESVLQVYALKQLNRIVDEFWAEISAEISKLEALYEDEGFEERELAALLASKVFYHLGELDESLTYALGAGPLFDVSEESEYVQTLVAKCIDQYVELSVKANESKEKQPPLDTRLVAIVERMLNKCITDGQYQQAVGIALECRRLDKLEEAITKSDDVPALLAYTLRVSQTLVNRREFRHEVLRTLVKLYTHSGSPDYINICQCLMFLDDPAGVAAILDKLVKGDSDDALLAYQVAFDLFENEFQQFLLNVRDRLPDPRGHAEAGHPPAEGAESTPPAEGATAAADATASASAALAAEAKDEASAMEEDTGAAESHAPAIEGLGDLPIATYAERMTRLKGVLSGETPINLALQFLYSRNRADLLVLKNIKGAVDVRNSVCHGAIIYANGLMHAGTTVDTFLRENLEWLSRSTNWAKFSATAGLGVIHRGHLQQGRALMAPYLPQNGVSGSPYSEGGALYALGLIHANHGESIKTFLLESLRNTTNEIIQHGACLGLGLAALGTANEEIFEDLKSVLFTDSANAGEAAGIGMGLLMVGSASEKAGEMLAYAHETQHEKIIRGLALGIALVVYGREEEADTLIEQMTRDQDPILRYGGMYALAMAYRATANNSAIRRLLHFAVSDVSDDVRRTAVMALGFVLCSEPEQCPRIVALLAESYNPHVRYGAAMAVGIACAGTGLTAALDLLEPLQKDPTDFVRQGALIATAMVLIQETEARQPRVAAFRKHLDKVIGDKHEETMGKMGAILAAGILDAGGRNVTIALRSRSEHDRVTAVVGMAVFTQWWYWYPLAYFLSLTFAPTALIGLNGALQMPRLEVTSAARPSLFAYPAPLSDKKEEEVKKVPTAQLSTTARAKTKAKKDAAEKAEKGKEAIEKVGAKGGKKEEEKEGGDAMEVEKEPEAKKVKKEKEPESEVLSNPARVIPAQEKYVRFPEGSRYAPLKKVAAGWVLLKDLKPGEPEELVSQHAPAEQGAAAAPAAAPAAAGGAAAAADEDEPPPPEPFEFVPQ</sequence>
<dbReference type="OMA" id="IMFGRQE"/>
<keyword evidence="10" id="KW-1185">Reference proteome</keyword>
<feature type="region of interest" description="Disordered" evidence="5">
    <location>
        <begin position="327"/>
        <end position="347"/>
    </location>
</feature>
<feature type="compositionally biased region" description="Basic and acidic residues" evidence="5">
    <location>
        <begin position="887"/>
        <end position="939"/>
    </location>
</feature>
<dbReference type="EMBL" id="DF237074">
    <property type="protein sequence ID" value="GAQ82824.1"/>
    <property type="molecule type" value="Genomic_DNA"/>
</dbReference>
<dbReference type="GO" id="GO:0043161">
    <property type="term" value="P:proteasome-mediated ubiquitin-dependent protein catabolic process"/>
    <property type="evidence" value="ECO:0000318"/>
    <property type="project" value="GO_Central"/>
</dbReference>
<feature type="domain" description="26S proteasome non-ATPase regulatory subunit 1/RPN2 N-terminal" evidence="8">
    <location>
        <begin position="18"/>
        <end position="286"/>
    </location>
</feature>
<keyword evidence="6" id="KW-1133">Transmembrane helix</keyword>
<name>A0A1Y1HW03_KLENI</name>
<keyword evidence="6" id="KW-0812">Transmembrane</keyword>
<dbReference type="STRING" id="105231.A0A1Y1HW03"/>
<dbReference type="GO" id="GO:0030234">
    <property type="term" value="F:enzyme regulator activity"/>
    <property type="evidence" value="ECO:0007669"/>
    <property type="project" value="UniProtKB-UniRule"/>
</dbReference>
<evidence type="ECO:0000256" key="3">
    <source>
        <dbReference type="ARBA" id="ARBA00022942"/>
    </source>
</evidence>
<dbReference type="AlphaFoldDB" id="A0A1Y1HW03"/>
<organism evidence="9 10">
    <name type="scientific">Klebsormidium nitens</name>
    <name type="common">Green alga</name>
    <name type="synonym">Ulothrix nitens</name>
    <dbReference type="NCBI Taxonomy" id="105231"/>
    <lineage>
        <taxon>Eukaryota</taxon>
        <taxon>Viridiplantae</taxon>
        <taxon>Streptophyta</taxon>
        <taxon>Klebsormidiophyceae</taxon>
        <taxon>Klebsormidiales</taxon>
        <taxon>Klebsormidiaceae</taxon>
        <taxon>Klebsormidium</taxon>
    </lineage>
</organism>
<dbReference type="InterPro" id="IPR016024">
    <property type="entry name" value="ARM-type_fold"/>
</dbReference>
<keyword evidence="2" id="KW-0677">Repeat</keyword>
<evidence type="ECO:0000259" key="7">
    <source>
        <dbReference type="Pfam" id="PF18004"/>
    </source>
</evidence>
<comment type="similarity">
    <text evidence="1 4">Belongs to the proteasome subunit S1 family.</text>
</comment>
<reference evidence="9 10" key="1">
    <citation type="journal article" date="2014" name="Nat. Commun.">
        <title>Klebsormidium flaccidum genome reveals primary factors for plant terrestrial adaptation.</title>
        <authorList>
            <person name="Hori K."/>
            <person name="Maruyama F."/>
            <person name="Fujisawa T."/>
            <person name="Togashi T."/>
            <person name="Yamamoto N."/>
            <person name="Seo M."/>
            <person name="Sato S."/>
            <person name="Yamada T."/>
            <person name="Mori H."/>
            <person name="Tajima N."/>
            <person name="Moriyama T."/>
            <person name="Ikeuchi M."/>
            <person name="Watanabe M."/>
            <person name="Wada H."/>
            <person name="Kobayashi K."/>
            <person name="Saito M."/>
            <person name="Masuda T."/>
            <person name="Sasaki-Sekimoto Y."/>
            <person name="Mashiguchi K."/>
            <person name="Awai K."/>
            <person name="Shimojima M."/>
            <person name="Masuda S."/>
            <person name="Iwai M."/>
            <person name="Nobusawa T."/>
            <person name="Narise T."/>
            <person name="Kondo S."/>
            <person name="Saito H."/>
            <person name="Sato R."/>
            <person name="Murakawa M."/>
            <person name="Ihara Y."/>
            <person name="Oshima-Yamada Y."/>
            <person name="Ohtaka K."/>
            <person name="Satoh M."/>
            <person name="Sonobe K."/>
            <person name="Ishii M."/>
            <person name="Ohtani R."/>
            <person name="Kanamori-Sato M."/>
            <person name="Honoki R."/>
            <person name="Miyazaki D."/>
            <person name="Mochizuki H."/>
            <person name="Umetsu J."/>
            <person name="Higashi K."/>
            <person name="Shibata D."/>
            <person name="Kamiya Y."/>
            <person name="Sato N."/>
            <person name="Nakamura Y."/>
            <person name="Tabata S."/>
            <person name="Ida S."/>
            <person name="Kurokawa K."/>
            <person name="Ohta H."/>
        </authorList>
    </citation>
    <scope>NUCLEOTIDE SEQUENCE [LARGE SCALE GENOMIC DNA]</scope>
    <source>
        <strain evidence="9 10">NIES-2285</strain>
    </source>
</reference>
<comment type="subunit">
    <text evidence="4">Component of the 19S regulatory particle (RP/PA700) base subcomplex of the 26S proteasome. The 26S proteasome is composed of a core protease (CP), known as the 20S proteasome, capped at one or both ends by the 19S regulatory particle (RP/PA700).</text>
</comment>
<dbReference type="Pfam" id="PF01851">
    <property type="entry name" value="PC_rep"/>
    <property type="match status" value="1"/>
</dbReference>
<dbReference type="InterPro" id="IPR002015">
    <property type="entry name" value="Proteasome/cyclosome_rpt"/>
</dbReference>
<dbReference type="InterPro" id="IPR040623">
    <property type="entry name" value="RPN2_C"/>
</dbReference>
<evidence type="ECO:0000256" key="1">
    <source>
        <dbReference type="ARBA" id="ARBA00006308"/>
    </source>
</evidence>
<evidence type="ECO:0000313" key="9">
    <source>
        <dbReference type="EMBL" id="GAQ82824.1"/>
    </source>
</evidence>
<dbReference type="Pfam" id="PF18004">
    <property type="entry name" value="RPN2_C"/>
    <property type="match status" value="1"/>
</dbReference>
<evidence type="ECO:0000256" key="5">
    <source>
        <dbReference type="SAM" id="MobiDB-lite"/>
    </source>
</evidence>
<dbReference type="SUPFAM" id="SSF48371">
    <property type="entry name" value="ARM repeat"/>
    <property type="match status" value="1"/>
</dbReference>
<feature type="compositionally biased region" description="Low complexity" evidence="5">
    <location>
        <begin position="294"/>
        <end position="313"/>
    </location>
</feature>
<comment type="function">
    <text evidence="4">Acts as a regulatory subunit of the 26S proteasome which is involved in the ATP-dependent degradation of ubiquitinated proteins.</text>
</comment>
<feature type="region of interest" description="Disordered" evidence="5">
    <location>
        <begin position="865"/>
        <end position="946"/>
    </location>
</feature>
<keyword evidence="6" id="KW-0472">Membrane</keyword>
<dbReference type="PIRSF" id="PIRSF015947">
    <property type="entry name" value="26S_Psome_Rpn2"/>
    <property type="match status" value="1"/>
</dbReference>